<gene>
    <name evidence="1" type="ORF">DW927_12360</name>
</gene>
<dbReference type="AlphaFoldDB" id="A0A3R6A354"/>
<accession>A0A3R6A354</accession>
<evidence type="ECO:0000313" key="2">
    <source>
        <dbReference type="Proteomes" id="UP000284465"/>
    </source>
</evidence>
<organism evidence="1 2">
    <name type="scientific">Roseburia intestinalis</name>
    <dbReference type="NCBI Taxonomy" id="166486"/>
    <lineage>
        <taxon>Bacteria</taxon>
        <taxon>Bacillati</taxon>
        <taxon>Bacillota</taxon>
        <taxon>Clostridia</taxon>
        <taxon>Lachnospirales</taxon>
        <taxon>Lachnospiraceae</taxon>
        <taxon>Roseburia</taxon>
    </lineage>
</organism>
<evidence type="ECO:0000313" key="1">
    <source>
        <dbReference type="EMBL" id="RHA66323.1"/>
    </source>
</evidence>
<name>A0A3R6A354_9FIRM</name>
<comment type="caution">
    <text evidence="1">The sequence shown here is derived from an EMBL/GenBank/DDBJ whole genome shotgun (WGS) entry which is preliminary data.</text>
</comment>
<proteinExistence type="predicted"/>
<dbReference type="RefSeq" id="WP_118591877.1">
    <property type="nucleotide sequence ID" value="NZ_QSFP01000013.1"/>
</dbReference>
<dbReference type="Proteomes" id="UP000284465">
    <property type="component" value="Unassembled WGS sequence"/>
</dbReference>
<sequence length="69" mass="7882">MNDEYRIEVDTGSGGYGFTDTLAELLADVKFVYGKKEVEKVSIWTKSSKEGDEYVSEDKRMHIWNIGKS</sequence>
<reference evidence="1 2" key="1">
    <citation type="submission" date="2018-08" db="EMBL/GenBank/DDBJ databases">
        <title>A genome reference for cultivated species of the human gut microbiota.</title>
        <authorList>
            <person name="Zou Y."/>
            <person name="Xue W."/>
            <person name="Luo G."/>
        </authorList>
    </citation>
    <scope>NUCLEOTIDE SEQUENCE [LARGE SCALE GENOMIC DNA]</scope>
    <source>
        <strain evidence="1 2">AM43-11</strain>
    </source>
</reference>
<dbReference type="EMBL" id="QSFP01000013">
    <property type="protein sequence ID" value="RHA66323.1"/>
    <property type="molecule type" value="Genomic_DNA"/>
</dbReference>
<protein>
    <submittedName>
        <fullName evidence="1">Uncharacterized protein</fullName>
    </submittedName>
</protein>